<keyword evidence="1" id="KW-0812">Transmembrane</keyword>
<proteinExistence type="predicted"/>
<dbReference type="EMBL" id="JAYMYQ010000001">
    <property type="protein sequence ID" value="KAK7361708.1"/>
    <property type="molecule type" value="Genomic_DNA"/>
</dbReference>
<evidence type="ECO:0000313" key="3">
    <source>
        <dbReference type="Proteomes" id="UP001367508"/>
    </source>
</evidence>
<keyword evidence="1" id="KW-0472">Membrane</keyword>
<keyword evidence="3" id="KW-1185">Reference proteome</keyword>
<dbReference type="AlphaFoldDB" id="A0AAN9N0G7"/>
<evidence type="ECO:0000256" key="1">
    <source>
        <dbReference type="SAM" id="Phobius"/>
    </source>
</evidence>
<reference evidence="2 3" key="1">
    <citation type="submission" date="2024-01" db="EMBL/GenBank/DDBJ databases">
        <title>The genomes of 5 underutilized Papilionoideae crops provide insights into root nodulation and disease resistanc.</title>
        <authorList>
            <person name="Jiang F."/>
        </authorList>
    </citation>
    <scope>NUCLEOTIDE SEQUENCE [LARGE SCALE GENOMIC DNA]</scope>
    <source>
        <strain evidence="2">LVBAO_FW01</strain>
        <tissue evidence="2">Leaves</tissue>
    </source>
</reference>
<gene>
    <name evidence="2" type="ORF">VNO77_03784</name>
</gene>
<evidence type="ECO:0000313" key="2">
    <source>
        <dbReference type="EMBL" id="KAK7361708.1"/>
    </source>
</evidence>
<name>A0AAN9N0G7_CANGL</name>
<comment type="caution">
    <text evidence="2">The sequence shown here is derived from an EMBL/GenBank/DDBJ whole genome shotgun (WGS) entry which is preliminary data.</text>
</comment>
<dbReference type="Proteomes" id="UP001367508">
    <property type="component" value="Unassembled WGS sequence"/>
</dbReference>
<feature type="transmembrane region" description="Helical" evidence="1">
    <location>
        <begin position="36"/>
        <end position="52"/>
    </location>
</feature>
<protein>
    <submittedName>
        <fullName evidence="2">Uncharacterized protein</fullName>
    </submittedName>
</protein>
<sequence length="71" mass="8009">MEVVAKVVEAMVVAETGSGWLFVPSYMKGSLPHSTWLNPLCMAFMALTWFLSMERLGKALKHELFLPRLLP</sequence>
<accession>A0AAN9N0G7</accession>
<keyword evidence="1" id="KW-1133">Transmembrane helix</keyword>
<organism evidence="2 3">
    <name type="scientific">Canavalia gladiata</name>
    <name type="common">Sword bean</name>
    <name type="synonym">Dolichos gladiatus</name>
    <dbReference type="NCBI Taxonomy" id="3824"/>
    <lineage>
        <taxon>Eukaryota</taxon>
        <taxon>Viridiplantae</taxon>
        <taxon>Streptophyta</taxon>
        <taxon>Embryophyta</taxon>
        <taxon>Tracheophyta</taxon>
        <taxon>Spermatophyta</taxon>
        <taxon>Magnoliopsida</taxon>
        <taxon>eudicotyledons</taxon>
        <taxon>Gunneridae</taxon>
        <taxon>Pentapetalae</taxon>
        <taxon>rosids</taxon>
        <taxon>fabids</taxon>
        <taxon>Fabales</taxon>
        <taxon>Fabaceae</taxon>
        <taxon>Papilionoideae</taxon>
        <taxon>50 kb inversion clade</taxon>
        <taxon>NPAAA clade</taxon>
        <taxon>indigoferoid/millettioid clade</taxon>
        <taxon>Phaseoleae</taxon>
        <taxon>Canavalia</taxon>
    </lineage>
</organism>